<dbReference type="Pfam" id="PF19953">
    <property type="entry name" value="EACC1"/>
    <property type="match status" value="1"/>
</dbReference>
<evidence type="ECO:0000313" key="1">
    <source>
        <dbReference type="EMBL" id="GDY48774.1"/>
    </source>
</evidence>
<reference evidence="1 2" key="1">
    <citation type="journal article" date="2020" name="Int. J. Syst. Evol. Microbiol.">
        <title>Reclassification of Streptomyces castelarensis and Streptomyces sporoclivatus as later heterotypic synonyms of Streptomyces antimycoticus.</title>
        <authorList>
            <person name="Komaki H."/>
            <person name="Tamura T."/>
        </authorList>
    </citation>
    <scope>NUCLEOTIDE SEQUENCE [LARGE SCALE GENOMIC DNA]</scope>
    <source>
        <strain evidence="1 2">NBRC 12839</strain>
    </source>
</reference>
<sequence length="122" mass="12813">MLVRISATVNGDDALHDLYRWLRQDEDVKGVAEVRAGSAEPGSGAMGGVEYINVTCSVLGVVISAYAAWRSARPSAPPVHLTVNATTVVLGDASPETLRRAVARLEEGAGEAEPAQRRADDG</sequence>
<accession>A0A4D4KKS0</accession>
<protein>
    <submittedName>
        <fullName evidence="1">Uncharacterized protein</fullName>
    </submittedName>
</protein>
<dbReference type="InterPro" id="IPR045428">
    <property type="entry name" value="EACC1"/>
</dbReference>
<name>A0A4D4KKS0_9ACTN</name>
<comment type="caution">
    <text evidence="1">The sequence shown here is derived from an EMBL/GenBank/DDBJ whole genome shotgun (WGS) entry which is preliminary data.</text>
</comment>
<dbReference type="RefSeq" id="WP_228054302.1">
    <property type="nucleotide sequence ID" value="NZ_BJHV01000001.1"/>
</dbReference>
<keyword evidence="2" id="KW-1185">Reference proteome</keyword>
<dbReference type="AlphaFoldDB" id="A0A4D4KKS0"/>
<gene>
    <name evidence="1" type="ORF">SANT12839_096560</name>
</gene>
<dbReference type="Proteomes" id="UP000299290">
    <property type="component" value="Unassembled WGS sequence"/>
</dbReference>
<proteinExistence type="predicted"/>
<organism evidence="1 2">
    <name type="scientific">Streptomyces antimycoticus</name>
    <dbReference type="NCBI Taxonomy" id="68175"/>
    <lineage>
        <taxon>Bacteria</taxon>
        <taxon>Bacillati</taxon>
        <taxon>Actinomycetota</taxon>
        <taxon>Actinomycetes</taxon>
        <taxon>Kitasatosporales</taxon>
        <taxon>Streptomycetaceae</taxon>
        <taxon>Streptomyces</taxon>
        <taxon>Streptomyces violaceusniger group</taxon>
    </lineage>
</organism>
<evidence type="ECO:0000313" key="2">
    <source>
        <dbReference type="Proteomes" id="UP000299290"/>
    </source>
</evidence>
<dbReference type="EMBL" id="BJHV01000001">
    <property type="protein sequence ID" value="GDY48774.1"/>
    <property type="molecule type" value="Genomic_DNA"/>
</dbReference>